<accession>G4RGY9</accession>
<evidence type="ECO:0000313" key="5">
    <source>
        <dbReference type="EMBL" id="AEQ53142.1"/>
    </source>
</evidence>
<dbReference type="InterPro" id="IPR009057">
    <property type="entry name" value="Homeodomain-like_sf"/>
</dbReference>
<dbReference type="EMBL" id="CP003075">
    <property type="protein sequence ID" value="AEQ53142.1"/>
    <property type="molecule type" value="Genomic_DNA"/>
</dbReference>
<dbReference type="eggNOG" id="COG4977">
    <property type="taxonomic scope" value="Bacteria"/>
</dbReference>
<evidence type="ECO:0000313" key="6">
    <source>
        <dbReference type="Proteomes" id="UP000008850"/>
    </source>
</evidence>
<dbReference type="Proteomes" id="UP000008850">
    <property type="component" value="Chromosome"/>
</dbReference>
<dbReference type="PANTHER" id="PTHR46796">
    <property type="entry name" value="HTH-TYPE TRANSCRIPTIONAL ACTIVATOR RHAS-RELATED"/>
    <property type="match status" value="1"/>
</dbReference>
<keyword evidence="3" id="KW-0804">Transcription</keyword>
<protein>
    <submittedName>
        <fullName evidence="5">Transcriptional regulator, AraC family protein</fullName>
    </submittedName>
</protein>
<dbReference type="RefSeq" id="WP_014132288.1">
    <property type="nucleotide sequence ID" value="NC_016078.1"/>
</dbReference>
<dbReference type="PANTHER" id="PTHR46796:SF6">
    <property type="entry name" value="ARAC SUBFAMILY"/>
    <property type="match status" value="1"/>
</dbReference>
<reference evidence="5 6" key="1">
    <citation type="journal article" date="2012" name="J. Bacteriol.">
        <title>Complete genome sequence of Pelagibacterium halotolerans B2T.</title>
        <authorList>
            <person name="Huo Y.Y."/>
            <person name="Cheng H."/>
            <person name="Han X.F."/>
            <person name="Jiang X.W."/>
            <person name="Sun C."/>
            <person name="Zhang X.Q."/>
            <person name="Zhu X.F."/>
            <person name="Liu Y.F."/>
            <person name="Li P.F."/>
            <person name="Ni P.X."/>
            <person name="Wu M."/>
        </authorList>
    </citation>
    <scope>NUCLEOTIDE SEQUENCE [LARGE SCALE GENOMIC DNA]</scope>
    <source>
        <strain evidence="6">DSM 22347 / JCM 15775 / CGMCC 1.7692 / B2</strain>
    </source>
</reference>
<evidence type="ECO:0000256" key="2">
    <source>
        <dbReference type="ARBA" id="ARBA00023125"/>
    </source>
</evidence>
<feature type="domain" description="HTH araC/xylS-type" evidence="4">
    <location>
        <begin position="197"/>
        <end position="295"/>
    </location>
</feature>
<dbReference type="PATRIC" id="fig|1082931.4.peg.3106"/>
<dbReference type="PROSITE" id="PS00041">
    <property type="entry name" value="HTH_ARAC_FAMILY_1"/>
    <property type="match status" value="1"/>
</dbReference>
<dbReference type="STRING" id="1082931.KKY_3152"/>
<evidence type="ECO:0000256" key="1">
    <source>
        <dbReference type="ARBA" id="ARBA00023015"/>
    </source>
</evidence>
<keyword evidence="2" id="KW-0238">DNA-binding</keyword>
<gene>
    <name evidence="5" type="ordered locus">KKY_3152</name>
</gene>
<dbReference type="PROSITE" id="PS01124">
    <property type="entry name" value="HTH_ARAC_FAMILY_2"/>
    <property type="match status" value="1"/>
</dbReference>
<dbReference type="KEGG" id="phl:KKY_3152"/>
<dbReference type="InterPro" id="IPR050204">
    <property type="entry name" value="AraC_XylS_family_regulators"/>
</dbReference>
<proteinExistence type="predicted"/>
<evidence type="ECO:0000259" key="4">
    <source>
        <dbReference type="PROSITE" id="PS01124"/>
    </source>
</evidence>
<dbReference type="GO" id="GO:0043565">
    <property type="term" value="F:sequence-specific DNA binding"/>
    <property type="evidence" value="ECO:0007669"/>
    <property type="project" value="InterPro"/>
</dbReference>
<sequence>MFTKVPFQQDETHGIVTRAGNRHRVSSDGQHWHALYASAQTEVPFEGHFSAVKDQLLVLHRTGPVTLDRYDTGRPKAHLVPRGGIHMYPGGIPFSVRLHGVLDTMHVYLRRSVIEEIAADLVAGDPALVEIPINITDRDRTLENLMEAVLFALEDKDSATTIYIDHLARALAAHLVRHYSGATLRAVGTGATRSDVMCAVEYMRANIDQPIGLADLAETVGKSPSYLSRRFREQFGKAPHAYLIEMRLDLARELLERTTDRIAVIALDCGFSHQEHLTRLFRRKFNTTPAAWRRSKYR</sequence>
<dbReference type="Gene3D" id="1.10.10.60">
    <property type="entry name" value="Homeodomain-like"/>
    <property type="match status" value="1"/>
</dbReference>
<organism evidence="5 6">
    <name type="scientific">Pelagibacterium halotolerans (strain DSM 22347 / JCM 15775 / CGMCC 1.7692 / B2)</name>
    <dbReference type="NCBI Taxonomy" id="1082931"/>
    <lineage>
        <taxon>Bacteria</taxon>
        <taxon>Pseudomonadati</taxon>
        <taxon>Pseudomonadota</taxon>
        <taxon>Alphaproteobacteria</taxon>
        <taxon>Hyphomicrobiales</taxon>
        <taxon>Devosiaceae</taxon>
        <taxon>Pelagibacterium</taxon>
    </lineage>
</organism>
<dbReference type="HOGENOM" id="CLU_000445_88_4_5"/>
<dbReference type="InterPro" id="IPR018060">
    <property type="entry name" value="HTH_AraC"/>
</dbReference>
<evidence type="ECO:0000256" key="3">
    <source>
        <dbReference type="ARBA" id="ARBA00023163"/>
    </source>
</evidence>
<keyword evidence="1" id="KW-0805">Transcription regulation</keyword>
<dbReference type="GO" id="GO:0003700">
    <property type="term" value="F:DNA-binding transcription factor activity"/>
    <property type="evidence" value="ECO:0007669"/>
    <property type="project" value="InterPro"/>
</dbReference>
<dbReference type="SMART" id="SM00342">
    <property type="entry name" value="HTH_ARAC"/>
    <property type="match status" value="1"/>
</dbReference>
<dbReference type="AlphaFoldDB" id="G4RGY9"/>
<dbReference type="Pfam" id="PF12833">
    <property type="entry name" value="HTH_18"/>
    <property type="match status" value="1"/>
</dbReference>
<dbReference type="InterPro" id="IPR018062">
    <property type="entry name" value="HTH_AraC-typ_CS"/>
</dbReference>
<keyword evidence="6" id="KW-1185">Reference proteome</keyword>
<dbReference type="SUPFAM" id="SSF46689">
    <property type="entry name" value="Homeodomain-like"/>
    <property type="match status" value="2"/>
</dbReference>
<name>G4RGY9_PELHB</name>